<dbReference type="Proteomes" id="UP001152755">
    <property type="component" value="Unassembled WGS sequence"/>
</dbReference>
<proteinExistence type="predicted"/>
<evidence type="ECO:0000313" key="3">
    <source>
        <dbReference type="Proteomes" id="UP001152755"/>
    </source>
</evidence>
<sequence length="48" mass="4472">MNSKVLMDIVQLISDLLTPGTGGGQTSPQTGGGTGLGGLLGGGGTGSL</sequence>
<dbReference type="RefSeq" id="WP_277829679.1">
    <property type="nucleotide sequence ID" value="NZ_JAAIVF010000001.1"/>
</dbReference>
<name>A0A9X4LVF3_9ACTN</name>
<evidence type="ECO:0000313" key="2">
    <source>
        <dbReference type="EMBL" id="MDG3012973.1"/>
    </source>
</evidence>
<protein>
    <submittedName>
        <fullName evidence="2">Uncharacterized protein</fullName>
    </submittedName>
</protein>
<comment type="caution">
    <text evidence="2">The sequence shown here is derived from an EMBL/GenBank/DDBJ whole genome shotgun (WGS) entry which is preliminary data.</text>
</comment>
<keyword evidence="3" id="KW-1185">Reference proteome</keyword>
<feature type="region of interest" description="Disordered" evidence="1">
    <location>
        <begin position="17"/>
        <end position="48"/>
    </location>
</feature>
<feature type="compositionally biased region" description="Gly residues" evidence="1">
    <location>
        <begin position="20"/>
        <end position="48"/>
    </location>
</feature>
<evidence type="ECO:0000256" key="1">
    <source>
        <dbReference type="SAM" id="MobiDB-lite"/>
    </source>
</evidence>
<dbReference type="EMBL" id="JANRHA010000001">
    <property type="protein sequence ID" value="MDG3012973.1"/>
    <property type="molecule type" value="Genomic_DNA"/>
</dbReference>
<accession>A0A9X4LVF3</accession>
<reference evidence="2" key="1">
    <citation type="submission" date="2022-08" db="EMBL/GenBank/DDBJ databases">
        <title>Genome analysis of Corynebacteriales strain.</title>
        <authorList>
            <person name="Lee S.D."/>
        </authorList>
    </citation>
    <scope>NUCLEOTIDE SEQUENCE</scope>
    <source>
        <strain evidence="2">D3-21</strain>
    </source>
</reference>
<gene>
    <name evidence="2" type="ORF">NVS88_00175</name>
</gene>
<organism evidence="2 3">
    <name type="scientific">Speluncibacter jeojiensis</name>
    <dbReference type="NCBI Taxonomy" id="2710754"/>
    <lineage>
        <taxon>Bacteria</taxon>
        <taxon>Bacillati</taxon>
        <taxon>Actinomycetota</taxon>
        <taxon>Actinomycetes</taxon>
        <taxon>Mycobacteriales</taxon>
        <taxon>Speluncibacteraceae</taxon>
        <taxon>Speluncibacter</taxon>
    </lineage>
</organism>
<dbReference type="AlphaFoldDB" id="A0A9X4LVF3"/>